<gene>
    <name evidence="1" type="ORF">BXYJ_LOCUS15446</name>
</gene>
<evidence type="ECO:0000313" key="4">
    <source>
        <dbReference type="Proteomes" id="UP000659654"/>
    </source>
</evidence>
<dbReference type="WBParaSite" id="BXY_1106900.1">
    <property type="protein sequence ID" value="BXY_1106900.1"/>
    <property type="gene ID" value="BXY_1106900"/>
</dbReference>
<dbReference type="EMBL" id="CAJFCV020000006">
    <property type="protein sequence ID" value="CAG9131691.1"/>
    <property type="molecule type" value="Genomic_DNA"/>
</dbReference>
<evidence type="ECO:0000313" key="2">
    <source>
        <dbReference type="EMBL" id="CAG9131691.1"/>
    </source>
</evidence>
<reference evidence="2" key="2">
    <citation type="submission" date="2020-08" db="EMBL/GenBank/DDBJ databases">
        <authorList>
            <person name="Kikuchi T."/>
        </authorList>
    </citation>
    <scope>NUCLEOTIDE SEQUENCE</scope>
    <source>
        <strain evidence="1">Ka4C1</strain>
    </source>
</reference>
<evidence type="ECO:0000313" key="5">
    <source>
        <dbReference type="WBParaSite" id="BXY_1106900.1"/>
    </source>
</evidence>
<dbReference type="AlphaFoldDB" id="A0A1I7SDG4"/>
<evidence type="ECO:0000313" key="3">
    <source>
        <dbReference type="Proteomes" id="UP000095284"/>
    </source>
</evidence>
<name>A0A1I7SDG4_BURXY</name>
<keyword evidence="4" id="KW-1185">Reference proteome</keyword>
<evidence type="ECO:0000313" key="1">
    <source>
        <dbReference type="EMBL" id="CAD5235355.1"/>
    </source>
</evidence>
<dbReference type="EMBL" id="CAJFDI010000006">
    <property type="protein sequence ID" value="CAD5235355.1"/>
    <property type="molecule type" value="Genomic_DNA"/>
</dbReference>
<proteinExistence type="predicted"/>
<protein>
    <submittedName>
        <fullName evidence="1">(pine wood nematode) hypothetical protein</fullName>
    </submittedName>
</protein>
<dbReference type="Proteomes" id="UP000659654">
    <property type="component" value="Unassembled WGS sequence"/>
</dbReference>
<sequence length="414" mass="48152">MAESTSKRQMNFVVLENFVEYWLDSIYNLPVYDGLALRPDIKERDAIINTLLGISRHTMFITMKTLNRNRFYLNITKAGFELWDSKEESGAVCHLPRIAVERNAHALNYDILRVEDLDHERAELILPYAKGVKTLRIVNKERKCDAAMRLVRQNAKSLKILTCPVVVMENIEDDLLDLEELVVQPPIGIFTFESVFTKKTKRLSILGFASSTFLFIKNGFEKASHSFPSIQELSLELYSSHLYADPTYSVHRMLNSLPNLRKVTFWLVNVGKGPRNVEPNEISPALNVHRRESIEFDVKVNIDLDLNYVYSKSSRSYHLQHCERCVRRPRAFQDRHGHHFSRELSTRPVDLFCGLHKPSEVADHFRGYRSWDESRSLYDGRHVRTLTTNDSEYPTTFYVRFPPIPKNTKKSCYC</sequence>
<organism evidence="3 5">
    <name type="scientific">Bursaphelenchus xylophilus</name>
    <name type="common">Pinewood nematode worm</name>
    <name type="synonym">Aphelenchoides xylophilus</name>
    <dbReference type="NCBI Taxonomy" id="6326"/>
    <lineage>
        <taxon>Eukaryota</taxon>
        <taxon>Metazoa</taxon>
        <taxon>Ecdysozoa</taxon>
        <taxon>Nematoda</taxon>
        <taxon>Chromadorea</taxon>
        <taxon>Rhabditida</taxon>
        <taxon>Tylenchina</taxon>
        <taxon>Tylenchomorpha</taxon>
        <taxon>Aphelenchoidea</taxon>
        <taxon>Aphelenchoididae</taxon>
        <taxon>Bursaphelenchus</taxon>
    </lineage>
</organism>
<dbReference type="Proteomes" id="UP000582659">
    <property type="component" value="Unassembled WGS sequence"/>
</dbReference>
<reference evidence="5" key="1">
    <citation type="submission" date="2016-11" db="UniProtKB">
        <authorList>
            <consortium name="WormBaseParasite"/>
        </authorList>
    </citation>
    <scope>IDENTIFICATION</scope>
</reference>
<accession>A0A1I7SDG4</accession>
<dbReference type="Proteomes" id="UP000095284">
    <property type="component" value="Unplaced"/>
</dbReference>